<dbReference type="AlphaFoldDB" id="A0AAD1UP77"/>
<protein>
    <recommendedName>
        <fullName evidence="2">Fungal lipase-type domain-containing protein</fullName>
    </recommendedName>
</protein>
<proteinExistence type="predicted"/>
<dbReference type="GO" id="GO:0006629">
    <property type="term" value="P:lipid metabolic process"/>
    <property type="evidence" value="ECO:0007669"/>
    <property type="project" value="InterPro"/>
</dbReference>
<organism evidence="3 4">
    <name type="scientific">Euplotes crassus</name>
    <dbReference type="NCBI Taxonomy" id="5936"/>
    <lineage>
        <taxon>Eukaryota</taxon>
        <taxon>Sar</taxon>
        <taxon>Alveolata</taxon>
        <taxon>Ciliophora</taxon>
        <taxon>Intramacronucleata</taxon>
        <taxon>Spirotrichea</taxon>
        <taxon>Hypotrichia</taxon>
        <taxon>Euplotida</taxon>
        <taxon>Euplotidae</taxon>
        <taxon>Moneuplotes</taxon>
    </lineage>
</organism>
<feature type="domain" description="Fungal lipase-type" evidence="2">
    <location>
        <begin position="88"/>
        <end position="228"/>
    </location>
</feature>
<accession>A0AAD1UP77</accession>
<evidence type="ECO:0000256" key="1">
    <source>
        <dbReference type="SAM" id="SignalP"/>
    </source>
</evidence>
<keyword evidence="4" id="KW-1185">Reference proteome</keyword>
<sequence>MKILSLAILSVLLLSINCKYDEEAAVEYMYACSLAYCPPAQITERDCKQATYMTESLGFKPIFVHDNGGIISPIFLVILEREHKKELVVSFSGTKGPSELIEEIINSLPKKYALHENDDARVFAFFYDHYVNDFKDLFLNKISELLSMEKYDDYKIVFTGHSLGGALALHAAADGTLSNLYQNRNISIYTYGQPRVGNREFYNLFLENIDDYYRLVHHKDLVAHVPPCIPDFSGGCLSDGEYPIYPSHGPTEIFYDEDMESYTICDDLDGEDPYCSNSIFSDSFSNHKRYFGEHVGHLYKEDPPIGSQISQMVKELITSQ</sequence>
<dbReference type="InterPro" id="IPR002921">
    <property type="entry name" value="Fungal_lipase-type"/>
</dbReference>
<evidence type="ECO:0000313" key="4">
    <source>
        <dbReference type="Proteomes" id="UP001295684"/>
    </source>
</evidence>
<dbReference type="CDD" id="cd00519">
    <property type="entry name" value="Lipase_3"/>
    <property type="match status" value="1"/>
</dbReference>
<dbReference type="EMBL" id="CAMPGE010013812">
    <property type="protein sequence ID" value="CAI2372524.1"/>
    <property type="molecule type" value="Genomic_DNA"/>
</dbReference>
<evidence type="ECO:0000259" key="2">
    <source>
        <dbReference type="Pfam" id="PF01764"/>
    </source>
</evidence>
<dbReference type="SUPFAM" id="SSF53474">
    <property type="entry name" value="alpha/beta-Hydrolases"/>
    <property type="match status" value="1"/>
</dbReference>
<evidence type="ECO:0000313" key="3">
    <source>
        <dbReference type="EMBL" id="CAI2372524.1"/>
    </source>
</evidence>
<name>A0AAD1UP77_EUPCR</name>
<dbReference type="InterPro" id="IPR029058">
    <property type="entry name" value="AB_hydrolase_fold"/>
</dbReference>
<keyword evidence="1" id="KW-0732">Signal</keyword>
<dbReference type="Gene3D" id="3.40.50.1820">
    <property type="entry name" value="alpha/beta hydrolase"/>
    <property type="match status" value="1"/>
</dbReference>
<reference evidence="3" key="1">
    <citation type="submission" date="2023-07" db="EMBL/GenBank/DDBJ databases">
        <authorList>
            <consortium name="AG Swart"/>
            <person name="Singh M."/>
            <person name="Singh A."/>
            <person name="Seah K."/>
            <person name="Emmerich C."/>
        </authorList>
    </citation>
    <scope>NUCLEOTIDE SEQUENCE</scope>
    <source>
        <strain evidence="3">DP1</strain>
    </source>
</reference>
<gene>
    <name evidence="3" type="ORF">ECRASSUSDP1_LOCUS13855</name>
</gene>
<comment type="caution">
    <text evidence="3">The sequence shown here is derived from an EMBL/GenBank/DDBJ whole genome shotgun (WGS) entry which is preliminary data.</text>
</comment>
<dbReference type="Pfam" id="PF01764">
    <property type="entry name" value="Lipase_3"/>
    <property type="match status" value="1"/>
</dbReference>
<dbReference type="Proteomes" id="UP001295684">
    <property type="component" value="Unassembled WGS sequence"/>
</dbReference>
<feature type="chain" id="PRO_5042269208" description="Fungal lipase-type domain-containing protein" evidence="1">
    <location>
        <begin position="19"/>
        <end position="320"/>
    </location>
</feature>
<feature type="signal peptide" evidence="1">
    <location>
        <begin position="1"/>
        <end position="18"/>
    </location>
</feature>
<dbReference type="PANTHER" id="PTHR45908">
    <property type="entry name" value="PROTEIN CBG11750-RELATED"/>
    <property type="match status" value="1"/>
</dbReference>